<keyword evidence="9" id="KW-1185">Reference proteome</keyword>
<accession>A1ASN3</accession>
<dbReference type="eggNOG" id="COG0535">
    <property type="taxonomic scope" value="Bacteria"/>
</dbReference>
<gene>
    <name evidence="8" type="ordered locus">Ppro_2754</name>
</gene>
<keyword evidence="3" id="KW-0949">S-adenosyl-L-methionine</keyword>
<dbReference type="PANTHER" id="PTHR11228:SF35">
    <property type="entry name" value="MOLYBDENUM COFACTOR BIOSYNTHESIS PROTEIN A-RELATED"/>
    <property type="match status" value="1"/>
</dbReference>
<protein>
    <submittedName>
        <fullName evidence="8">Radical SAM domain protein</fullName>
    </submittedName>
</protein>
<dbReference type="GO" id="GO:0051536">
    <property type="term" value="F:iron-sulfur cluster binding"/>
    <property type="evidence" value="ECO:0007669"/>
    <property type="project" value="UniProtKB-KW"/>
</dbReference>
<dbReference type="GO" id="GO:0003824">
    <property type="term" value="F:catalytic activity"/>
    <property type="evidence" value="ECO:0007669"/>
    <property type="project" value="InterPro"/>
</dbReference>
<dbReference type="Pfam" id="PF04055">
    <property type="entry name" value="Radical_SAM"/>
    <property type="match status" value="1"/>
</dbReference>
<dbReference type="SFLD" id="SFLDG01387">
    <property type="entry name" value="BtrN-like_SPASM_domain_contain"/>
    <property type="match status" value="1"/>
</dbReference>
<organism evidence="8 9">
    <name type="scientific">Pelobacter propionicus (strain DSM 2379 / NBRC 103807 / OttBd1)</name>
    <dbReference type="NCBI Taxonomy" id="338966"/>
    <lineage>
        <taxon>Bacteria</taxon>
        <taxon>Pseudomonadati</taxon>
        <taxon>Thermodesulfobacteriota</taxon>
        <taxon>Desulfuromonadia</taxon>
        <taxon>Desulfuromonadales</taxon>
        <taxon>Desulfuromonadaceae</taxon>
        <taxon>Pelobacter</taxon>
    </lineage>
</organism>
<keyword evidence="5" id="KW-0408">Iron</keyword>
<sequence>MATRYFLPQDCPNGIQQFLRRRIQGMHPVPAFPINIQIQTQSGCNAHCRFCPNHSISKKVSMGRMDEDTFFKIIDETVKHPVKRISPYLMNEPLADPRLPDLIRYIADRKQPMTRIKINTNASYLDEAMSARLMVSGLDRLHVSFHGIRRETYESSMGKMDWEKNLANVNRFIEMRKRYKGKAPRLKITMVHTKAIDRELDEIREYWNSRGITVNIHAFENRSHGAVEERGLNALPMRALSDCDRLMQQAYILWNGDCVLCCVDWERTTVLGNVAPAGLQSVWQNEKYLSFRRNYLARNIKGTLCEGCMVQDETDFSYKPKRSLIQRLKGKG</sequence>
<dbReference type="InterPro" id="IPR023885">
    <property type="entry name" value="4Fe4S-binding_SPASM_dom"/>
</dbReference>
<proteinExistence type="predicted"/>
<dbReference type="CDD" id="cd01335">
    <property type="entry name" value="Radical_SAM"/>
    <property type="match status" value="1"/>
</dbReference>
<dbReference type="SFLD" id="SFLDG01067">
    <property type="entry name" value="SPASM/twitch_domain_containing"/>
    <property type="match status" value="1"/>
</dbReference>
<dbReference type="CDD" id="cd21109">
    <property type="entry name" value="SPASM"/>
    <property type="match status" value="1"/>
</dbReference>
<dbReference type="PANTHER" id="PTHR11228">
    <property type="entry name" value="RADICAL SAM DOMAIN PROTEIN"/>
    <property type="match status" value="1"/>
</dbReference>
<evidence type="ECO:0000256" key="4">
    <source>
        <dbReference type="ARBA" id="ARBA00022723"/>
    </source>
</evidence>
<evidence type="ECO:0000256" key="1">
    <source>
        <dbReference type="ARBA" id="ARBA00001966"/>
    </source>
</evidence>
<dbReference type="InterPro" id="IPR034391">
    <property type="entry name" value="AdoMet-like_SPASM_containing"/>
</dbReference>
<evidence type="ECO:0000256" key="3">
    <source>
        <dbReference type="ARBA" id="ARBA00022691"/>
    </source>
</evidence>
<evidence type="ECO:0000256" key="6">
    <source>
        <dbReference type="ARBA" id="ARBA00023014"/>
    </source>
</evidence>
<dbReference type="Proteomes" id="UP000006732">
    <property type="component" value="Chromosome"/>
</dbReference>
<dbReference type="EMBL" id="CP000482">
    <property type="protein sequence ID" value="ABL00354.1"/>
    <property type="molecule type" value="Genomic_DNA"/>
</dbReference>
<dbReference type="InterPro" id="IPR058240">
    <property type="entry name" value="rSAM_sf"/>
</dbReference>
<dbReference type="PROSITE" id="PS51918">
    <property type="entry name" value="RADICAL_SAM"/>
    <property type="match status" value="1"/>
</dbReference>
<dbReference type="STRING" id="338966.Ppro_2754"/>
<feature type="domain" description="Radical SAM core" evidence="7">
    <location>
        <begin position="26"/>
        <end position="257"/>
    </location>
</feature>
<keyword evidence="4" id="KW-0479">Metal-binding</keyword>
<dbReference type="Gene3D" id="3.20.20.70">
    <property type="entry name" value="Aldolase class I"/>
    <property type="match status" value="1"/>
</dbReference>
<dbReference type="GO" id="GO:0046872">
    <property type="term" value="F:metal ion binding"/>
    <property type="evidence" value="ECO:0007669"/>
    <property type="project" value="UniProtKB-KW"/>
</dbReference>
<keyword evidence="6" id="KW-0411">Iron-sulfur</keyword>
<dbReference type="RefSeq" id="WP_011736604.1">
    <property type="nucleotide sequence ID" value="NC_008609.1"/>
</dbReference>
<dbReference type="HOGENOM" id="CLU_009273_1_2_7"/>
<evidence type="ECO:0000313" key="9">
    <source>
        <dbReference type="Proteomes" id="UP000006732"/>
    </source>
</evidence>
<dbReference type="InterPro" id="IPR013785">
    <property type="entry name" value="Aldolase_TIM"/>
</dbReference>
<name>A1ASN3_PELPD</name>
<dbReference type="SFLD" id="SFLDS00029">
    <property type="entry name" value="Radical_SAM"/>
    <property type="match status" value="1"/>
</dbReference>
<reference evidence="8 9" key="1">
    <citation type="submission" date="2006-10" db="EMBL/GenBank/DDBJ databases">
        <title>Complete sequence of chromosome of Pelobacter propionicus DSM 2379.</title>
        <authorList>
            <consortium name="US DOE Joint Genome Institute"/>
            <person name="Copeland A."/>
            <person name="Lucas S."/>
            <person name="Lapidus A."/>
            <person name="Barry K."/>
            <person name="Detter J.C."/>
            <person name="Glavina del Rio T."/>
            <person name="Hammon N."/>
            <person name="Israni S."/>
            <person name="Dalin E."/>
            <person name="Tice H."/>
            <person name="Pitluck S."/>
            <person name="Saunders E."/>
            <person name="Brettin T."/>
            <person name="Bruce D."/>
            <person name="Han C."/>
            <person name="Tapia R."/>
            <person name="Schmutz J."/>
            <person name="Larimer F."/>
            <person name="Land M."/>
            <person name="Hauser L."/>
            <person name="Kyrpides N."/>
            <person name="Kim E."/>
            <person name="Lovley D."/>
            <person name="Richardson P."/>
        </authorList>
    </citation>
    <scope>NUCLEOTIDE SEQUENCE [LARGE SCALE GENOMIC DNA]</scope>
    <source>
        <strain evidence="9">DSM 2379 / NBRC 103807 / OttBd1</strain>
    </source>
</reference>
<dbReference type="InterPro" id="IPR050377">
    <property type="entry name" value="Radical_SAM_PqqE_MftC-like"/>
</dbReference>
<evidence type="ECO:0000259" key="7">
    <source>
        <dbReference type="PROSITE" id="PS51918"/>
    </source>
</evidence>
<keyword evidence="2" id="KW-0004">4Fe-4S</keyword>
<comment type="cofactor">
    <cofactor evidence="1">
        <name>[4Fe-4S] cluster</name>
        <dbReference type="ChEBI" id="CHEBI:49883"/>
    </cofactor>
</comment>
<dbReference type="InterPro" id="IPR007197">
    <property type="entry name" value="rSAM"/>
</dbReference>
<dbReference type="SUPFAM" id="SSF102114">
    <property type="entry name" value="Radical SAM enzymes"/>
    <property type="match status" value="1"/>
</dbReference>
<evidence type="ECO:0000313" key="8">
    <source>
        <dbReference type="EMBL" id="ABL00354.1"/>
    </source>
</evidence>
<dbReference type="KEGG" id="ppd:Ppro_2754"/>
<evidence type="ECO:0000256" key="2">
    <source>
        <dbReference type="ARBA" id="ARBA00022485"/>
    </source>
</evidence>
<evidence type="ECO:0000256" key="5">
    <source>
        <dbReference type="ARBA" id="ARBA00023004"/>
    </source>
</evidence>
<dbReference type="AlphaFoldDB" id="A1ASN3"/>
<dbReference type="OrthoDB" id="5414041at2"/>
<dbReference type="Pfam" id="PF13186">
    <property type="entry name" value="SPASM"/>
    <property type="match status" value="1"/>
</dbReference>